<dbReference type="SUPFAM" id="SSF52540">
    <property type="entry name" value="P-loop containing nucleoside triphosphate hydrolases"/>
    <property type="match status" value="1"/>
</dbReference>
<protein>
    <submittedName>
        <fullName evidence="5">Nucleotide-binding-oligomerization-domain like receptor</fullName>
    </submittedName>
</protein>
<feature type="repeat" description="WD" evidence="3">
    <location>
        <begin position="990"/>
        <end position="1025"/>
    </location>
</feature>
<dbReference type="Gene3D" id="3.40.50.300">
    <property type="entry name" value="P-loop containing nucleotide triphosphate hydrolases"/>
    <property type="match status" value="1"/>
</dbReference>
<feature type="repeat" description="WD" evidence="3">
    <location>
        <begin position="1025"/>
        <end position="1060"/>
    </location>
</feature>
<dbReference type="PANTHER" id="PTHR44019">
    <property type="entry name" value="WD REPEAT-CONTAINING PROTEIN 55"/>
    <property type="match status" value="1"/>
</dbReference>
<dbReference type="InterPro" id="IPR019775">
    <property type="entry name" value="WD40_repeat_CS"/>
</dbReference>
<dbReference type="Gene3D" id="2.130.10.10">
    <property type="entry name" value="YVTN repeat-like/Quinoprotein amine dehydrogenase"/>
    <property type="match status" value="5"/>
</dbReference>
<dbReference type="EMBL" id="NBII01000006">
    <property type="protein sequence ID" value="PAV17574.1"/>
    <property type="molecule type" value="Genomic_DNA"/>
</dbReference>
<feature type="repeat" description="WD" evidence="3">
    <location>
        <begin position="804"/>
        <end position="845"/>
    </location>
</feature>
<name>A0A286UDG9_9AGAM</name>
<dbReference type="CDD" id="cd00200">
    <property type="entry name" value="WD40"/>
    <property type="match status" value="2"/>
</dbReference>
<dbReference type="SUPFAM" id="SSF50978">
    <property type="entry name" value="WD40 repeat-like"/>
    <property type="match status" value="2"/>
</dbReference>
<accession>A0A286UDG9</accession>
<dbReference type="InterPro" id="IPR001680">
    <property type="entry name" value="WD40_rpt"/>
</dbReference>
<dbReference type="InParanoid" id="A0A286UDG9"/>
<dbReference type="InterPro" id="IPR050505">
    <property type="entry name" value="WDR55/POC1"/>
</dbReference>
<dbReference type="InterPro" id="IPR007111">
    <property type="entry name" value="NACHT_NTPase"/>
</dbReference>
<dbReference type="PROSITE" id="PS50082">
    <property type="entry name" value="WD_REPEATS_2"/>
    <property type="match status" value="11"/>
</dbReference>
<dbReference type="PANTHER" id="PTHR44019:SF8">
    <property type="entry name" value="POC1 CENTRIOLAR PROTEIN HOMOLOG"/>
    <property type="match status" value="1"/>
</dbReference>
<feature type="repeat" description="WD" evidence="3">
    <location>
        <begin position="1069"/>
        <end position="1110"/>
    </location>
</feature>
<keyword evidence="2" id="KW-0677">Repeat</keyword>
<feature type="repeat" description="WD" evidence="3">
    <location>
        <begin position="1196"/>
        <end position="1231"/>
    </location>
</feature>
<comment type="caution">
    <text evidence="5">The sequence shown here is derived from an EMBL/GenBank/DDBJ whole genome shotgun (WGS) entry which is preliminary data.</text>
</comment>
<evidence type="ECO:0000256" key="1">
    <source>
        <dbReference type="ARBA" id="ARBA00022574"/>
    </source>
</evidence>
<dbReference type="InterPro" id="IPR036322">
    <property type="entry name" value="WD40_repeat_dom_sf"/>
</dbReference>
<feature type="repeat" description="WD" evidence="3">
    <location>
        <begin position="678"/>
        <end position="712"/>
    </location>
</feature>
<evidence type="ECO:0000256" key="2">
    <source>
        <dbReference type="ARBA" id="ARBA00022737"/>
    </source>
</evidence>
<dbReference type="Pfam" id="PF24883">
    <property type="entry name" value="NPHP3_N"/>
    <property type="match status" value="1"/>
</dbReference>
<keyword evidence="1 3" id="KW-0853">WD repeat</keyword>
<dbReference type="PROSITE" id="PS00678">
    <property type="entry name" value="WD_REPEATS_1"/>
    <property type="match status" value="4"/>
</dbReference>
<sequence>MPYNQPASTSSANFGTYYDIAGNQTLNTFQGPVTVQNNNFPNQYPNEHGTLIRELRDRLSPSNFSGDNRPQCLENTRKHTLQSINEWVNAGGYPNVLLLIGAAGTGKSTIATTIAGTYQEIGQLGCYLFFLRGSSDPGNVLQTIAYSLAVYNQSIASSLAQKLRNSGDIGPSGLKTKFEILLRNPLSTVATKVGAPVLIVLDALDECGTPELRQSLLNLFRDRLSTLPNNFRILITSRPDEDISSLISSPSYKIITLDQHSDESKLNVYTYIKHQFDQMRSSGKLKVPDDYEWDKSVQTLADSADGLFIWASTAVRFVSEERLYRSSCFRNLVSNANSLDLDELYTTILVRTLEWNEGNMKIFKNIFSLIFFAKRPLSDEEINEILDMDMDVTSNVLSYFRSLVRYEPGQPIMIYHTSFYDYLISYEGRPWHVDPKMQRAYITSKCLERMGDLLRYNICGIQSSYVLNKDVPDIDDRVTRYIPPFLKYICCNWAHHLQDVPYSQELRSQLLSFAHNQLLFWFEVLSLTRTFNDHVGPALLFAIGWVEKNDPELSSFLRDAYRQASTYLEPISKSVLQIYTSLLPLTKEESPMSLHYSKYADNAFQVKRIGRKPRNDCIKTIQVEQDLMDSSSKPSRLLLFSPDSTRILSGLGEDVCVWDATSGESIADLLAGNCKTNVLSAAYLPDGRYIIGISTDGIIRKWDVLTGCLVREEVIVKGQIDSEWITSAVFSPDRKSVVFGDSQGSIQVWDVDTGERDGQPLRGYTGYIRCLSFSSKRKYLASGSTYGTIIVWDMDKREVKTDSLRGHTRGVTTIDFSEDGNTIISGSEDENIYVWDVNSGEVLREIKCVSEVNSLTYSPNGHFILASGEKWMSMWNVVDAIAAPKVFQVDGSIWGASFSPDGSRFVSGSRVFSKGDFISRLFPTNVIQIWDATWSVEETEAKFGEQRQITLISSSPGGKFIASGSYDGSICLWNALTGELVKKIQLSFGVISVSFSPINEQLIAFGSWDGTVELWDITNDVTVTIGNHERAITSTAFSPSNEKRVASGSWDATICIWNIECSQLAVGPLRGHRDNVSAIAYSPDGTRLVSGSRDKTVRIWNSETGQLLSTLNRHSSWVNSVAYSFDGSRIVSGSDDKTIIVWDAQSGQIICGPINAADHVKSVCFSPDGKQMFSGSDDNTLRVWDALTGQSLFLPFRGHAYYVNSIYFFPNERRFATGSRDGTIRIWTLDTVPNDTIWRLRNDNWVVSESDKLMMWIPNDFHEYLCPYRNISIFNRPFYLKLHFGSE</sequence>
<dbReference type="CDD" id="cd00009">
    <property type="entry name" value="AAA"/>
    <property type="match status" value="1"/>
</dbReference>
<feature type="repeat" description="WD" evidence="3">
    <location>
        <begin position="1160"/>
        <end position="1194"/>
    </location>
</feature>
<dbReference type="InterPro" id="IPR056884">
    <property type="entry name" value="NPHP3-like_N"/>
</dbReference>
<evidence type="ECO:0000313" key="5">
    <source>
        <dbReference type="EMBL" id="PAV17574.1"/>
    </source>
</evidence>
<feature type="domain" description="NACHT" evidence="4">
    <location>
        <begin position="95"/>
        <end position="240"/>
    </location>
</feature>
<dbReference type="InterPro" id="IPR027417">
    <property type="entry name" value="P-loop_NTPase"/>
</dbReference>
<dbReference type="InterPro" id="IPR020472">
    <property type="entry name" value="WD40_PAC1"/>
</dbReference>
<evidence type="ECO:0000259" key="4">
    <source>
        <dbReference type="PROSITE" id="PS50837"/>
    </source>
</evidence>
<feature type="repeat" description="WD" evidence="3">
    <location>
        <begin position="942"/>
        <end position="983"/>
    </location>
</feature>
<dbReference type="Pfam" id="PF00400">
    <property type="entry name" value="WD40"/>
    <property type="match status" value="11"/>
</dbReference>
<dbReference type="PRINTS" id="PR00320">
    <property type="entry name" value="GPROTEINBRPT"/>
</dbReference>
<evidence type="ECO:0000256" key="3">
    <source>
        <dbReference type="PROSITE-ProRule" id="PRU00221"/>
    </source>
</evidence>
<dbReference type="STRING" id="2282107.A0A286UDG9"/>
<feature type="repeat" description="WD" evidence="3">
    <location>
        <begin position="1111"/>
        <end position="1152"/>
    </location>
</feature>
<dbReference type="InterPro" id="IPR015943">
    <property type="entry name" value="WD40/YVTN_repeat-like_dom_sf"/>
</dbReference>
<dbReference type="SMART" id="SM00320">
    <property type="entry name" value="WD40"/>
    <property type="match status" value="14"/>
</dbReference>
<evidence type="ECO:0000313" key="6">
    <source>
        <dbReference type="Proteomes" id="UP000217199"/>
    </source>
</evidence>
<dbReference type="PROSITE" id="PS50294">
    <property type="entry name" value="WD_REPEATS_REGION"/>
    <property type="match status" value="7"/>
</dbReference>
<keyword evidence="5" id="KW-0675">Receptor</keyword>
<dbReference type="OrthoDB" id="163438at2759"/>
<organism evidence="5 6">
    <name type="scientific">Pyrrhoderma noxium</name>
    <dbReference type="NCBI Taxonomy" id="2282107"/>
    <lineage>
        <taxon>Eukaryota</taxon>
        <taxon>Fungi</taxon>
        <taxon>Dikarya</taxon>
        <taxon>Basidiomycota</taxon>
        <taxon>Agaricomycotina</taxon>
        <taxon>Agaricomycetes</taxon>
        <taxon>Hymenochaetales</taxon>
        <taxon>Hymenochaetaceae</taxon>
        <taxon>Pyrrhoderma</taxon>
    </lineage>
</organism>
<proteinExistence type="predicted"/>
<reference evidence="5 6" key="1">
    <citation type="journal article" date="2017" name="Mol. Ecol.">
        <title>Comparative and population genomic landscape of Phellinus noxius: A hypervariable fungus causing root rot in trees.</title>
        <authorList>
            <person name="Chung C.L."/>
            <person name="Lee T.J."/>
            <person name="Akiba M."/>
            <person name="Lee H.H."/>
            <person name="Kuo T.H."/>
            <person name="Liu D."/>
            <person name="Ke H.M."/>
            <person name="Yokoi T."/>
            <person name="Roa M.B."/>
            <person name="Lu M.J."/>
            <person name="Chang Y.Y."/>
            <person name="Ann P.J."/>
            <person name="Tsai J.N."/>
            <person name="Chen C.Y."/>
            <person name="Tzean S.S."/>
            <person name="Ota Y."/>
            <person name="Hattori T."/>
            <person name="Sahashi N."/>
            <person name="Liou R.F."/>
            <person name="Kikuchi T."/>
            <person name="Tsai I.J."/>
        </authorList>
    </citation>
    <scope>NUCLEOTIDE SEQUENCE [LARGE SCALE GENOMIC DNA]</scope>
    <source>
        <strain evidence="5 6">FFPRI411160</strain>
    </source>
</reference>
<feature type="repeat" description="WD" evidence="3">
    <location>
        <begin position="725"/>
        <end position="759"/>
    </location>
</feature>
<feature type="repeat" description="WD" evidence="3">
    <location>
        <begin position="761"/>
        <end position="802"/>
    </location>
</feature>
<gene>
    <name evidence="5" type="ORF">PNOK_0606000</name>
</gene>
<dbReference type="Proteomes" id="UP000217199">
    <property type="component" value="Unassembled WGS sequence"/>
</dbReference>
<dbReference type="PROSITE" id="PS50837">
    <property type="entry name" value="NACHT"/>
    <property type="match status" value="1"/>
</dbReference>
<keyword evidence="6" id="KW-1185">Reference proteome</keyword>